<dbReference type="EMBL" id="QZWG01000014">
    <property type="protein sequence ID" value="RZB68971.1"/>
    <property type="molecule type" value="Genomic_DNA"/>
</dbReference>
<evidence type="ECO:0000256" key="2">
    <source>
        <dbReference type="ARBA" id="ARBA00022598"/>
    </source>
</evidence>
<dbReference type="PANTHER" id="PTHR43272:SF83">
    <property type="entry name" value="ACYL-COA SYNTHETASE LONG-CHAIN, ISOFORM J"/>
    <property type="match status" value="1"/>
</dbReference>
<evidence type="ECO:0000313" key="7">
    <source>
        <dbReference type="Proteomes" id="UP000289340"/>
    </source>
</evidence>
<feature type="domain" description="AMP-dependent synthetase/ligase" evidence="5">
    <location>
        <begin position="39"/>
        <end position="157"/>
    </location>
</feature>
<protein>
    <submittedName>
        <fullName evidence="6">Long chain acyl-CoA synthetase 9, chloroplastic</fullName>
    </submittedName>
</protein>
<dbReference type="AlphaFoldDB" id="A0A445H6K1"/>
<accession>A0A445H6K1</accession>
<dbReference type="InterPro" id="IPR000873">
    <property type="entry name" value="AMP-dep_synth/lig_dom"/>
</dbReference>
<gene>
    <name evidence="6" type="ORF">D0Y65_038665</name>
</gene>
<keyword evidence="3" id="KW-0547">Nucleotide-binding</keyword>
<evidence type="ECO:0000256" key="4">
    <source>
        <dbReference type="ARBA" id="ARBA00022840"/>
    </source>
</evidence>
<keyword evidence="2" id="KW-0436">Ligase</keyword>
<comment type="similarity">
    <text evidence="1">Belongs to the ATP-dependent AMP-binding enzyme family.</text>
</comment>
<evidence type="ECO:0000256" key="1">
    <source>
        <dbReference type="ARBA" id="ARBA00006432"/>
    </source>
</evidence>
<comment type="caution">
    <text evidence="6">The sequence shown here is derived from an EMBL/GenBank/DDBJ whole genome shotgun (WGS) entry which is preliminary data.</text>
</comment>
<evidence type="ECO:0000259" key="5">
    <source>
        <dbReference type="Pfam" id="PF00501"/>
    </source>
</evidence>
<keyword evidence="7" id="KW-1185">Reference proteome</keyword>
<dbReference type="GO" id="GO:0005524">
    <property type="term" value="F:ATP binding"/>
    <property type="evidence" value="ECO:0007669"/>
    <property type="project" value="UniProtKB-KW"/>
</dbReference>
<dbReference type="GO" id="GO:0016020">
    <property type="term" value="C:membrane"/>
    <property type="evidence" value="ECO:0007669"/>
    <property type="project" value="TreeGrafter"/>
</dbReference>
<keyword evidence="4" id="KW-0067">ATP-binding</keyword>
<organism evidence="6 7">
    <name type="scientific">Glycine soja</name>
    <name type="common">Wild soybean</name>
    <dbReference type="NCBI Taxonomy" id="3848"/>
    <lineage>
        <taxon>Eukaryota</taxon>
        <taxon>Viridiplantae</taxon>
        <taxon>Streptophyta</taxon>
        <taxon>Embryophyta</taxon>
        <taxon>Tracheophyta</taxon>
        <taxon>Spermatophyta</taxon>
        <taxon>Magnoliopsida</taxon>
        <taxon>eudicotyledons</taxon>
        <taxon>Gunneridae</taxon>
        <taxon>Pentapetalae</taxon>
        <taxon>rosids</taxon>
        <taxon>fabids</taxon>
        <taxon>Fabales</taxon>
        <taxon>Fabaceae</taxon>
        <taxon>Papilionoideae</taxon>
        <taxon>50 kb inversion clade</taxon>
        <taxon>NPAAA clade</taxon>
        <taxon>indigoferoid/millettioid clade</taxon>
        <taxon>Phaseoleae</taxon>
        <taxon>Glycine</taxon>
        <taxon>Glycine subgen. Soja</taxon>
    </lineage>
</organism>
<dbReference type="SUPFAM" id="SSF56801">
    <property type="entry name" value="Acetyl-CoA synthetase-like"/>
    <property type="match status" value="1"/>
</dbReference>
<dbReference type="GO" id="GO:0005783">
    <property type="term" value="C:endoplasmic reticulum"/>
    <property type="evidence" value="ECO:0007669"/>
    <property type="project" value="TreeGrafter"/>
</dbReference>
<name>A0A445H6K1_GLYSO</name>
<dbReference type="Proteomes" id="UP000289340">
    <property type="component" value="Chromosome 14"/>
</dbReference>
<proteinExistence type="inferred from homology"/>
<evidence type="ECO:0000313" key="6">
    <source>
        <dbReference type="EMBL" id="RZB68971.1"/>
    </source>
</evidence>
<dbReference type="GO" id="GO:0004467">
    <property type="term" value="F:long-chain fatty acid-CoA ligase activity"/>
    <property type="evidence" value="ECO:0007669"/>
    <property type="project" value="UniProtKB-ARBA"/>
</dbReference>
<sequence>MKEDLNKLRDMNKDDVNSQVNVVKSVEDEDDLFLATNDKTEATTVICGKKELRTLVNISGQLDSVKRVIYMDDDIPSDASYIAYDWTITSFAKVVKLGSENSVDADLPLSADVAVIMYTSGSTGLPNGVMVTHGNVLATLSALMTIVPDIGTKDIYILHTYRWLIS</sequence>
<dbReference type="PANTHER" id="PTHR43272">
    <property type="entry name" value="LONG-CHAIN-FATTY-ACID--COA LIGASE"/>
    <property type="match status" value="1"/>
</dbReference>
<dbReference type="InterPro" id="IPR042099">
    <property type="entry name" value="ANL_N_sf"/>
</dbReference>
<evidence type="ECO:0000256" key="3">
    <source>
        <dbReference type="ARBA" id="ARBA00022741"/>
    </source>
</evidence>
<dbReference type="Gene3D" id="3.40.50.12780">
    <property type="entry name" value="N-terminal domain of ligase-like"/>
    <property type="match status" value="1"/>
</dbReference>
<dbReference type="Pfam" id="PF00501">
    <property type="entry name" value="AMP-binding"/>
    <property type="match status" value="1"/>
</dbReference>
<reference evidence="6 7" key="1">
    <citation type="submission" date="2018-09" db="EMBL/GenBank/DDBJ databases">
        <title>A high-quality reference genome of wild soybean provides a powerful tool to mine soybean genomes.</title>
        <authorList>
            <person name="Xie M."/>
            <person name="Chung C.Y.L."/>
            <person name="Li M.-W."/>
            <person name="Wong F.-L."/>
            <person name="Chan T.-F."/>
            <person name="Lam H.-M."/>
        </authorList>
    </citation>
    <scope>NUCLEOTIDE SEQUENCE [LARGE SCALE GENOMIC DNA]</scope>
    <source>
        <strain evidence="7">cv. W05</strain>
        <tissue evidence="6">Hypocotyl of etiolated seedlings</tissue>
    </source>
</reference>